<sequence length="82" mass="9176">MPSQTLSGIRTRDKASSKSQQRPSSSRSGNGNNDRATGPAYFDQAPLRSEIAADLLLSVSRWPLLSYLQTWIYPILQYPFTD</sequence>
<evidence type="ECO:0000256" key="1">
    <source>
        <dbReference type="SAM" id="MobiDB-lite"/>
    </source>
</evidence>
<accession>A0AAV4AAX2</accession>
<dbReference type="Proteomes" id="UP000735302">
    <property type="component" value="Unassembled WGS sequence"/>
</dbReference>
<proteinExistence type="predicted"/>
<dbReference type="EMBL" id="BLXT01003731">
    <property type="protein sequence ID" value="GFO03763.1"/>
    <property type="molecule type" value="Genomic_DNA"/>
</dbReference>
<gene>
    <name evidence="2" type="ORF">PoB_003026800</name>
</gene>
<comment type="caution">
    <text evidence="2">The sequence shown here is derived from an EMBL/GenBank/DDBJ whole genome shotgun (WGS) entry which is preliminary data.</text>
</comment>
<feature type="compositionally biased region" description="Low complexity" evidence="1">
    <location>
        <begin position="17"/>
        <end position="28"/>
    </location>
</feature>
<reference evidence="2 3" key="1">
    <citation type="journal article" date="2021" name="Elife">
        <title>Chloroplast acquisition without the gene transfer in kleptoplastic sea slugs, Plakobranchus ocellatus.</title>
        <authorList>
            <person name="Maeda T."/>
            <person name="Takahashi S."/>
            <person name="Yoshida T."/>
            <person name="Shimamura S."/>
            <person name="Takaki Y."/>
            <person name="Nagai Y."/>
            <person name="Toyoda A."/>
            <person name="Suzuki Y."/>
            <person name="Arimoto A."/>
            <person name="Ishii H."/>
            <person name="Satoh N."/>
            <person name="Nishiyama T."/>
            <person name="Hasebe M."/>
            <person name="Maruyama T."/>
            <person name="Minagawa J."/>
            <person name="Obokata J."/>
            <person name="Shigenobu S."/>
        </authorList>
    </citation>
    <scope>NUCLEOTIDE SEQUENCE [LARGE SCALE GENOMIC DNA]</scope>
</reference>
<evidence type="ECO:0000313" key="2">
    <source>
        <dbReference type="EMBL" id="GFO03763.1"/>
    </source>
</evidence>
<name>A0AAV4AAX2_9GAST</name>
<feature type="region of interest" description="Disordered" evidence="1">
    <location>
        <begin position="1"/>
        <end position="43"/>
    </location>
</feature>
<keyword evidence="3" id="KW-1185">Reference proteome</keyword>
<evidence type="ECO:0000313" key="3">
    <source>
        <dbReference type="Proteomes" id="UP000735302"/>
    </source>
</evidence>
<organism evidence="2 3">
    <name type="scientific">Plakobranchus ocellatus</name>
    <dbReference type="NCBI Taxonomy" id="259542"/>
    <lineage>
        <taxon>Eukaryota</taxon>
        <taxon>Metazoa</taxon>
        <taxon>Spiralia</taxon>
        <taxon>Lophotrochozoa</taxon>
        <taxon>Mollusca</taxon>
        <taxon>Gastropoda</taxon>
        <taxon>Heterobranchia</taxon>
        <taxon>Euthyneura</taxon>
        <taxon>Panpulmonata</taxon>
        <taxon>Sacoglossa</taxon>
        <taxon>Placobranchoidea</taxon>
        <taxon>Plakobranchidae</taxon>
        <taxon>Plakobranchus</taxon>
    </lineage>
</organism>
<protein>
    <submittedName>
        <fullName evidence="2">Uncharacterized protein</fullName>
    </submittedName>
</protein>
<dbReference type="AlphaFoldDB" id="A0AAV4AAX2"/>